<reference evidence="3 4" key="1">
    <citation type="submission" date="2018-08" db="EMBL/GenBank/DDBJ databases">
        <title>Complete genome of the Arcobacter suis type strain LMG 26152.</title>
        <authorList>
            <person name="Miller W.G."/>
            <person name="Yee E."/>
            <person name="Bono J.L."/>
        </authorList>
    </citation>
    <scope>NUCLEOTIDE SEQUENCE [LARGE SCALE GENOMIC DNA]</scope>
    <source>
        <strain evidence="3 4">CECT 7833</strain>
    </source>
</reference>
<dbReference type="SUPFAM" id="SSF52317">
    <property type="entry name" value="Class I glutamine amidotransferase-like"/>
    <property type="match status" value="1"/>
</dbReference>
<dbReference type="Proteomes" id="UP000263040">
    <property type="component" value="Chromosome"/>
</dbReference>
<evidence type="ECO:0000313" key="4">
    <source>
        <dbReference type="Proteomes" id="UP000263040"/>
    </source>
</evidence>
<evidence type="ECO:0000259" key="2">
    <source>
        <dbReference type="Pfam" id="PF01965"/>
    </source>
</evidence>
<dbReference type="CDD" id="cd03135">
    <property type="entry name" value="GATase1_DJ-1"/>
    <property type="match status" value="1"/>
</dbReference>
<dbReference type="InterPro" id="IPR006287">
    <property type="entry name" value="DJ-1"/>
</dbReference>
<proteinExistence type="predicted"/>
<dbReference type="Gene3D" id="3.40.50.880">
    <property type="match status" value="1"/>
</dbReference>
<accession>A0AAD0STG7</accession>
<keyword evidence="1" id="KW-0677">Repeat</keyword>
<feature type="domain" description="DJ-1/PfpI" evidence="2">
    <location>
        <begin position="4"/>
        <end position="163"/>
    </location>
</feature>
<evidence type="ECO:0000256" key="1">
    <source>
        <dbReference type="ARBA" id="ARBA00022737"/>
    </source>
</evidence>
<evidence type="ECO:0000313" key="3">
    <source>
        <dbReference type="EMBL" id="AXX90940.1"/>
    </source>
</evidence>
<dbReference type="PANTHER" id="PTHR48094">
    <property type="entry name" value="PROTEIN/NUCLEIC ACID DEGLYCASE DJ-1-RELATED"/>
    <property type="match status" value="1"/>
</dbReference>
<sequence>MPNILITISNGFEEIEAISIIDICRRANIKVTIAGVEGLEISGAHGIKIISDEKIENISSDDFDMIVLPGGLPNAFTLAENKKVQSLLKEFKNKNKKIGAICAAPYALHKADVLNENYTCYPSFEKKIKENGYHADDNVVIDSNVITSRGPATAMIFALEIVNLLCDKEIYNGVKDGLLAKDY</sequence>
<dbReference type="InterPro" id="IPR029062">
    <property type="entry name" value="Class_I_gatase-like"/>
</dbReference>
<dbReference type="Pfam" id="PF01965">
    <property type="entry name" value="DJ-1_PfpI"/>
    <property type="match status" value="1"/>
</dbReference>
<organism evidence="3 4">
    <name type="scientific">Arcobacter suis CECT 7833</name>
    <dbReference type="NCBI Taxonomy" id="663365"/>
    <lineage>
        <taxon>Bacteria</taxon>
        <taxon>Pseudomonadati</taxon>
        <taxon>Campylobacterota</taxon>
        <taxon>Epsilonproteobacteria</taxon>
        <taxon>Campylobacterales</taxon>
        <taxon>Arcobacteraceae</taxon>
        <taxon>Arcobacter</taxon>
    </lineage>
</organism>
<dbReference type="PANTHER" id="PTHR48094:SF12">
    <property type="entry name" value="PARKINSON DISEASE PROTEIN 7 HOMOLOG"/>
    <property type="match status" value="1"/>
</dbReference>
<dbReference type="AlphaFoldDB" id="A0AAD0STG7"/>
<dbReference type="EMBL" id="CP032100">
    <property type="protein sequence ID" value="AXX90940.1"/>
    <property type="molecule type" value="Genomic_DNA"/>
</dbReference>
<dbReference type="NCBIfam" id="TIGR01383">
    <property type="entry name" value="not_thiJ"/>
    <property type="match status" value="1"/>
</dbReference>
<dbReference type="InterPro" id="IPR002818">
    <property type="entry name" value="DJ-1/PfpI"/>
</dbReference>
<gene>
    <name evidence="3" type="ORF">ASUIS_2526</name>
</gene>
<keyword evidence="4" id="KW-1185">Reference proteome</keyword>
<dbReference type="KEGG" id="asui:ASUIS_2526"/>
<dbReference type="GO" id="GO:0005737">
    <property type="term" value="C:cytoplasm"/>
    <property type="evidence" value="ECO:0007669"/>
    <property type="project" value="UniProtKB-ARBA"/>
</dbReference>
<protein>
    <submittedName>
        <fullName evidence="3">DJ-1 family protein</fullName>
    </submittedName>
</protein>
<dbReference type="FunFam" id="3.40.50.880:FF:000015">
    <property type="entry name" value="Protein DJ-1 homolog C"/>
    <property type="match status" value="1"/>
</dbReference>
<name>A0AAD0STG7_9BACT</name>
<dbReference type="RefSeq" id="WP_118887502.1">
    <property type="nucleotide sequence ID" value="NZ_CP032100.1"/>
</dbReference>
<dbReference type="InterPro" id="IPR050325">
    <property type="entry name" value="Prot/Nucl_acid_deglycase"/>
</dbReference>